<evidence type="ECO:0000313" key="2">
    <source>
        <dbReference type="Proteomes" id="UP001596253"/>
    </source>
</evidence>
<sequence>MEIKLLPANQPVPLAILSMTGLDNRELNPAVEKQLSERHLVPAQPQSALGDLLQVIGDRHQVAMQAWDAALIGERPVDVQLTADQVTLRLAATPLPPDLDSKSSQVLVLIGAPQVTDEVVHATGQELQRKLKAFFGIQARLQFRTLGPVSQVLDTIKPVS</sequence>
<protein>
    <submittedName>
        <fullName evidence="1">Uncharacterized protein</fullName>
    </submittedName>
</protein>
<evidence type="ECO:0000313" key="1">
    <source>
        <dbReference type="EMBL" id="MFC6165471.1"/>
    </source>
</evidence>
<reference evidence="2" key="1">
    <citation type="journal article" date="2019" name="Int. J. Syst. Evol. Microbiol.">
        <title>The Global Catalogue of Microorganisms (GCM) 10K type strain sequencing project: providing services to taxonomists for standard genome sequencing and annotation.</title>
        <authorList>
            <consortium name="The Broad Institute Genomics Platform"/>
            <consortium name="The Broad Institute Genome Sequencing Center for Infectious Disease"/>
            <person name="Wu L."/>
            <person name="Ma J."/>
        </authorList>
    </citation>
    <scope>NUCLEOTIDE SEQUENCE [LARGE SCALE GENOMIC DNA]</scope>
    <source>
        <strain evidence="2">CCM 8932</strain>
    </source>
</reference>
<dbReference type="RefSeq" id="WP_137640614.1">
    <property type="nucleotide sequence ID" value="NZ_BJDK01000024.1"/>
</dbReference>
<proteinExistence type="predicted"/>
<name>A0ABW1R9R5_9LACO</name>
<comment type="caution">
    <text evidence="1">The sequence shown here is derived from an EMBL/GenBank/DDBJ whole genome shotgun (WGS) entry which is preliminary data.</text>
</comment>
<gene>
    <name evidence="1" type="ORF">ACFP3T_12390</name>
</gene>
<organism evidence="1 2">
    <name type="scientific">Lactiplantibacillus dongliensis</name>
    <dbReference type="NCBI Taxonomy" id="2559919"/>
    <lineage>
        <taxon>Bacteria</taxon>
        <taxon>Bacillati</taxon>
        <taxon>Bacillota</taxon>
        <taxon>Bacilli</taxon>
        <taxon>Lactobacillales</taxon>
        <taxon>Lactobacillaceae</taxon>
        <taxon>Lactiplantibacillus</taxon>
    </lineage>
</organism>
<dbReference type="EMBL" id="JBHSSD010000052">
    <property type="protein sequence ID" value="MFC6165471.1"/>
    <property type="molecule type" value="Genomic_DNA"/>
</dbReference>
<accession>A0ABW1R9R5</accession>
<keyword evidence="2" id="KW-1185">Reference proteome</keyword>
<dbReference type="Proteomes" id="UP001596253">
    <property type="component" value="Unassembled WGS sequence"/>
</dbReference>